<evidence type="ECO:0000259" key="2">
    <source>
        <dbReference type="SMART" id="SM01117"/>
    </source>
</evidence>
<dbReference type="KEGG" id="asau:88175080"/>
<dbReference type="Proteomes" id="UP001338582">
    <property type="component" value="Chromosome 5"/>
</dbReference>
<feature type="domain" description="Cytochrome b5 heme-binding" evidence="2">
    <location>
        <begin position="25"/>
        <end position="130"/>
    </location>
</feature>
<dbReference type="RefSeq" id="XP_062879039.1">
    <property type="nucleotide sequence ID" value="XM_063022969.1"/>
</dbReference>
<dbReference type="AlphaFoldDB" id="A0AAX4HDP2"/>
<reference evidence="3 4" key="1">
    <citation type="submission" date="2023-10" db="EMBL/GenBank/DDBJ databases">
        <title>Draft Genome Sequence of Candida saopaulonensis from a very Premature Infant with Sepsis.</title>
        <authorList>
            <person name="Ning Y."/>
            <person name="Dai R."/>
            <person name="Xiao M."/>
            <person name="Xu Y."/>
            <person name="Yan Q."/>
            <person name="Zhang L."/>
        </authorList>
    </citation>
    <scope>NUCLEOTIDE SEQUENCE [LARGE SCALE GENOMIC DNA]</scope>
    <source>
        <strain evidence="3 4">19XY460</strain>
    </source>
</reference>
<dbReference type="Pfam" id="PF00173">
    <property type="entry name" value="Cyt-b5"/>
    <property type="match status" value="1"/>
</dbReference>
<dbReference type="PANTHER" id="PTHR10281">
    <property type="entry name" value="MEMBRANE-ASSOCIATED PROGESTERONE RECEPTOR COMPONENT-RELATED"/>
    <property type="match status" value="1"/>
</dbReference>
<name>A0AAX4HDP2_9ASCO</name>
<dbReference type="EMBL" id="CP138898">
    <property type="protein sequence ID" value="WPK26658.1"/>
    <property type="molecule type" value="Genomic_DNA"/>
</dbReference>
<organism evidence="3 4">
    <name type="scientific">Australozyma saopauloensis</name>
    <dbReference type="NCBI Taxonomy" id="291208"/>
    <lineage>
        <taxon>Eukaryota</taxon>
        <taxon>Fungi</taxon>
        <taxon>Dikarya</taxon>
        <taxon>Ascomycota</taxon>
        <taxon>Saccharomycotina</taxon>
        <taxon>Pichiomycetes</taxon>
        <taxon>Metschnikowiaceae</taxon>
        <taxon>Australozyma</taxon>
    </lineage>
</organism>
<dbReference type="SUPFAM" id="SSF55856">
    <property type="entry name" value="Cytochrome b5-like heme/steroid binding domain"/>
    <property type="match status" value="1"/>
</dbReference>
<protein>
    <recommendedName>
        <fullName evidence="2">Cytochrome b5 heme-binding domain-containing protein</fullName>
    </recommendedName>
</protein>
<dbReference type="InterPro" id="IPR050577">
    <property type="entry name" value="MAPR/NEUFC/NENF-like"/>
</dbReference>
<dbReference type="InterPro" id="IPR036400">
    <property type="entry name" value="Cyt_B5-like_heme/steroid_sf"/>
</dbReference>
<comment type="similarity">
    <text evidence="1">Belongs to the cytochrome b5 family. MAPR subfamily.</text>
</comment>
<keyword evidence="4" id="KW-1185">Reference proteome</keyword>
<dbReference type="GO" id="GO:0012505">
    <property type="term" value="C:endomembrane system"/>
    <property type="evidence" value="ECO:0007669"/>
    <property type="project" value="TreeGrafter"/>
</dbReference>
<sequence>MNDEKEPNEFQIHNSNVSINTLPACTRSQLTRFNGVDRPQLYVAIRGYIYDVSSNVDNYGVGKGYHKLVGKDVSRLLGLNKLSVLPEEKDGKPDWETSWDTSGLTEQQQETVDKWVLFFQARYKIVGVVVDHYQSK</sequence>
<dbReference type="GO" id="GO:0016020">
    <property type="term" value="C:membrane"/>
    <property type="evidence" value="ECO:0007669"/>
    <property type="project" value="TreeGrafter"/>
</dbReference>
<gene>
    <name evidence="3" type="ORF">PUMCH_004017</name>
</gene>
<accession>A0AAX4HDP2</accession>
<dbReference type="SMART" id="SM01117">
    <property type="entry name" value="Cyt-b5"/>
    <property type="match status" value="1"/>
</dbReference>
<evidence type="ECO:0000313" key="3">
    <source>
        <dbReference type="EMBL" id="WPK26658.1"/>
    </source>
</evidence>
<dbReference type="GeneID" id="88175080"/>
<dbReference type="Gene3D" id="3.10.120.10">
    <property type="entry name" value="Cytochrome b5-like heme/steroid binding domain"/>
    <property type="match status" value="1"/>
</dbReference>
<evidence type="ECO:0000256" key="1">
    <source>
        <dbReference type="ARBA" id="ARBA00038357"/>
    </source>
</evidence>
<evidence type="ECO:0000313" key="4">
    <source>
        <dbReference type="Proteomes" id="UP001338582"/>
    </source>
</evidence>
<dbReference type="InterPro" id="IPR001199">
    <property type="entry name" value="Cyt_B5-like_heme/steroid-bd"/>
</dbReference>
<dbReference type="PANTHER" id="PTHR10281:SF76">
    <property type="entry name" value="CALCUTTA CUP-RELATED"/>
    <property type="match status" value="1"/>
</dbReference>
<proteinExistence type="inferred from homology"/>